<comment type="caution">
    <text evidence="1">The sequence shown here is derived from an EMBL/GenBank/DDBJ whole genome shotgun (WGS) entry which is preliminary data.</text>
</comment>
<proteinExistence type="predicted"/>
<dbReference type="Proteomes" id="UP000780801">
    <property type="component" value="Unassembled WGS sequence"/>
</dbReference>
<evidence type="ECO:0000313" key="2">
    <source>
        <dbReference type="Proteomes" id="UP000780801"/>
    </source>
</evidence>
<dbReference type="OrthoDB" id="10591931at2759"/>
<dbReference type="AlphaFoldDB" id="A0A9P6KBU4"/>
<sequence length="340" mass="35282">MKFLSMTLAGSVAIFASAIYAYPAIFKRLLPEPDVVACYATMITQRSISTECAAKLQKDSGTVLGTKMPKFSFDLSTSTPQIASGNVEVSLFTFVPGIPLPITKASLNFDILDAGFKACHFNAKEFDVTTEGSTLKFDIPTTPCTVGEGEQTAFIKAVSDLITKESHAIRMEGQTSVILTFTIPGLGFASSSIPKLEVPAVGVSADITLSGINNFGGVIKVQAGSIGQVINDSAKGTSSITFKATLQNPSTNSVVLGAVTGQVSDSTGMPFGTITFKNLKIAAGENLLDVTLTANGPNALDKFSQSGSAGLTLAVKFSADSSTNTLVAGVAANLAFNLSF</sequence>
<reference evidence="1" key="1">
    <citation type="journal article" date="2020" name="Fungal Divers.">
        <title>Resolving the Mortierellaceae phylogeny through synthesis of multi-gene phylogenetics and phylogenomics.</title>
        <authorList>
            <person name="Vandepol N."/>
            <person name="Liber J."/>
            <person name="Desiro A."/>
            <person name="Na H."/>
            <person name="Kennedy M."/>
            <person name="Barry K."/>
            <person name="Grigoriev I.V."/>
            <person name="Miller A.N."/>
            <person name="O'Donnell K."/>
            <person name="Stajich J.E."/>
            <person name="Bonito G."/>
        </authorList>
    </citation>
    <scope>NUCLEOTIDE SEQUENCE</scope>
    <source>
        <strain evidence="1">KOD1015</strain>
    </source>
</reference>
<keyword evidence="2" id="KW-1185">Reference proteome</keyword>
<accession>A0A9P6KBU4</accession>
<protein>
    <submittedName>
        <fullName evidence="1">Uncharacterized protein</fullName>
    </submittedName>
</protein>
<name>A0A9P6KBU4_9FUNG</name>
<organism evidence="1 2">
    <name type="scientific">Lunasporangiospora selenospora</name>
    <dbReference type="NCBI Taxonomy" id="979761"/>
    <lineage>
        <taxon>Eukaryota</taxon>
        <taxon>Fungi</taxon>
        <taxon>Fungi incertae sedis</taxon>
        <taxon>Mucoromycota</taxon>
        <taxon>Mortierellomycotina</taxon>
        <taxon>Mortierellomycetes</taxon>
        <taxon>Mortierellales</taxon>
        <taxon>Mortierellaceae</taxon>
        <taxon>Lunasporangiospora</taxon>
    </lineage>
</organism>
<gene>
    <name evidence="1" type="ORF">BGW38_004897</name>
</gene>
<evidence type="ECO:0000313" key="1">
    <source>
        <dbReference type="EMBL" id="KAF9579025.1"/>
    </source>
</evidence>
<dbReference type="EMBL" id="JAABOA010003115">
    <property type="protein sequence ID" value="KAF9579025.1"/>
    <property type="molecule type" value="Genomic_DNA"/>
</dbReference>